<accession>A0AAU6R8D6</accession>
<evidence type="ECO:0000313" key="7">
    <source>
        <dbReference type="EMBL" id="WZE68349.1"/>
    </source>
</evidence>
<evidence type="ECO:0000313" key="5">
    <source>
        <dbReference type="EMBL" id="QYA32392.1"/>
    </source>
</evidence>
<dbReference type="InterPro" id="IPR052708">
    <property type="entry name" value="PxpC"/>
</dbReference>
<evidence type="ECO:0000256" key="1">
    <source>
        <dbReference type="ARBA" id="ARBA00022741"/>
    </source>
</evidence>
<dbReference type="EMBL" id="CP124577">
    <property type="protein sequence ID" value="WZE66215.1"/>
    <property type="molecule type" value="Genomic_DNA"/>
</dbReference>
<proteinExistence type="predicted"/>
<dbReference type="EMBL" id="CP124585">
    <property type="protein sequence ID" value="WZE68349.1"/>
    <property type="molecule type" value="Genomic_DNA"/>
</dbReference>
<organism evidence="7">
    <name type="scientific">Macrococcus psychrotolerans</name>
    <dbReference type="NCBI Taxonomy" id="3039389"/>
    <lineage>
        <taxon>Bacteria</taxon>
        <taxon>Bacillati</taxon>
        <taxon>Bacillota</taxon>
        <taxon>Bacilli</taxon>
        <taxon>Bacillales</taxon>
        <taxon>Staphylococcaceae</taxon>
        <taxon>Macrococcus</taxon>
    </lineage>
</organism>
<dbReference type="EMBL" id="CP079955">
    <property type="protein sequence ID" value="QYA32392.1"/>
    <property type="molecule type" value="Genomic_DNA"/>
</dbReference>
<dbReference type="InterPro" id="IPR003778">
    <property type="entry name" value="CT_A_B"/>
</dbReference>
<dbReference type="NCBIfam" id="TIGR00724">
    <property type="entry name" value="urea_amlyse_rel"/>
    <property type="match status" value="1"/>
</dbReference>
<dbReference type="Pfam" id="PF02626">
    <property type="entry name" value="CT_A_B"/>
    <property type="match status" value="1"/>
</dbReference>
<evidence type="ECO:0000256" key="3">
    <source>
        <dbReference type="ARBA" id="ARBA00022840"/>
    </source>
</evidence>
<protein>
    <submittedName>
        <fullName evidence="7">Biotin-dependent carboxyltransferase family protein</fullName>
    </submittedName>
</protein>
<dbReference type="GO" id="GO:0005524">
    <property type="term" value="F:ATP binding"/>
    <property type="evidence" value="ECO:0007669"/>
    <property type="project" value="UniProtKB-KW"/>
</dbReference>
<gene>
    <name evidence="5" type="ORF">KYI10_08360</name>
    <name evidence="7" type="ORF">QA540_08070</name>
    <name evidence="6" type="ORF">QA541_08190</name>
</gene>
<dbReference type="RefSeq" id="WP_219492871.1">
    <property type="nucleotide sequence ID" value="NZ_CP124577.1"/>
</dbReference>
<dbReference type="AlphaFoldDB" id="A0AAU6REF2"/>
<keyword evidence="2" id="KW-0378">Hydrolase</keyword>
<dbReference type="SMART" id="SM00797">
    <property type="entry name" value="AHS2"/>
    <property type="match status" value="1"/>
</dbReference>
<keyword evidence="1" id="KW-0547">Nucleotide-binding</keyword>
<sequence>MMGLQVINPGLFTTIQDLGRFGYQNIGLSPSGGMDYRAVMLGNLLLGNDEFMSIEMTMQGGIFKFEEACAFVITGGNMLAELNDTPVENRAVHNAEAGDILTFKAVKNGYRTYLTVKNGFKLDKVNNSYATHTKIGIGGVEGRTLRKDDILEFNKPEHSKTQRLATHFIDKVSTIRFIPGRQYKRFKDVHETLLNTYEISNTSDRMGMRLEGEPLQVKTNYDIISEPVQLGSIQVASDGQPIILLNDRQTVGGYAKIGTVYFADIPTLVQKAPGSEVRLVEGTLEEAIEEKKKMMSIINEVGLHAYDVRHTSGRIQKLIQRAE</sequence>
<evidence type="ECO:0000259" key="4">
    <source>
        <dbReference type="SMART" id="SM00797"/>
    </source>
</evidence>
<dbReference type="PANTHER" id="PTHR43309:SF5">
    <property type="entry name" value="5-OXOPROLINASE SUBUNIT C"/>
    <property type="match status" value="1"/>
</dbReference>
<feature type="domain" description="Carboxyltransferase" evidence="4">
    <location>
        <begin position="25"/>
        <end position="297"/>
    </location>
</feature>
<accession>A0AAU6REF2</accession>
<reference evidence="7" key="2">
    <citation type="submission" date="2023-04" db="EMBL/GenBank/DDBJ databases">
        <title>Macrococci isolated from food, foodproducing animals, and human clinical materials.</title>
        <authorList>
            <person name="Maslanova I."/>
            <person name="Svec P."/>
            <person name="Sedlacek I."/>
            <person name="Novakova D."/>
            <person name="Keller J.E."/>
            <person name="Schwendener S."/>
            <person name="Finstrlova A."/>
            <person name="Botka T."/>
            <person name="Kovarovic V."/>
            <person name="Petras P."/>
            <person name="Perreten V."/>
            <person name="Pantucek R."/>
        </authorList>
    </citation>
    <scope>NUCLEOTIDE SEQUENCE</scope>
    <source>
        <strain evidence="7">NRL/St 13/116</strain>
        <strain evidence="6">NRL/St 21/332</strain>
    </source>
</reference>
<accession>A0AAT9P462</accession>
<keyword evidence="3" id="KW-0067">ATP-binding</keyword>
<name>A0AAU6REF2_9STAP</name>
<reference evidence="5" key="1">
    <citation type="submission" date="2021-07" db="EMBL/GenBank/DDBJ databases">
        <title>Prevalence and characterization of methicillin-resistant Macrococcus spp. in food producing animals and meat in Switzerland in 2019.</title>
        <authorList>
            <person name="Keller J.E."/>
            <person name="Schwendener S."/>
            <person name="Neuenschwander J."/>
            <person name="Overesch G."/>
            <person name="Perreten V."/>
        </authorList>
    </citation>
    <scope>NUCLEOTIDE SEQUENCE</scope>
    <source>
        <strain evidence="5">19Msa1099</strain>
    </source>
</reference>
<evidence type="ECO:0000256" key="2">
    <source>
        <dbReference type="ARBA" id="ARBA00022801"/>
    </source>
</evidence>
<dbReference type="GO" id="GO:0016787">
    <property type="term" value="F:hydrolase activity"/>
    <property type="evidence" value="ECO:0007669"/>
    <property type="project" value="UniProtKB-KW"/>
</dbReference>
<evidence type="ECO:0000313" key="6">
    <source>
        <dbReference type="EMBL" id="WZE66215.1"/>
    </source>
</evidence>
<dbReference type="PANTHER" id="PTHR43309">
    <property type="entry name" value="5-OXOPROLINASE SUBUNIT C"/>
    <property type="match status" value="1"/>
</dbReference>